<dbReference type="Pfam" id="PF02790">
    <property type="entry name" value="COX2_TM"/>
    <property type="match status" value="1"/>
</dbReference>
<name>A0ABX4MHH6_9HYPH</name>
<evidence type="ECO:0000256" key="4">
    <source>
        <dbReference type="ARBA" id="ARBA00022660"/>
    </source>
</evidence>
<keyword evidence="4 14" id="KW-0679">Respiratory chain</keyword>
<dbReference type="InterPro" id="IPR001505">
    <property type="entry name" value="Copper_CuA"/>
</dbReference>
<dbReference type="SUPFAM" id="SSF81464">
    <property type="entry name" value="Cytochrome c oxidase subunit II-like, transmembrane region"/>
    <property type="match status" value="1"/>
</dbReference>
<dbReference type="Gene3D" id="1.10.287.90">
    <property type="match status" value="1"/>
</dbReference>
<evidence type="ECO:0000256" key="5">
    <source>
        <dbReference type="ARBA" id="ARBA00022692"/>
    </source>
</evidence>
<keyword evidence="6 15" id="KW-0479">Metal-binding</keyword>
<comment type="similarity">
    <text evidence="2 14">Belongs to the cytochrome c oxidase subunit 2 family.</text>
</comment>
<keyword evidence="20" id="KW-1185">Reference proteome</keyword>
<dbReference type="InterPro" id="IPR002429">
    <property type="entry name" value="CcO_II-like_C"/>
</dbReference>
<keyword evidence="5 14" id="KW-0812">Transmembrane</keyword>
<proteinExistence type="inferred from homology"/>
<evidence type="ECO:0000256" key="7">
    <source>
        <dbReference type="ARBA" id="ARBA00022967"/>
    </source>
</evidence>
<comment type="caution">
    <text evidence="19">The sequence shown here is derived from an EMBL/GenBank/DDBJ whole genome shotgun (WGS) entry which is preliminary data.</text>
</comment>
<evidence type="ECO:0000256" key="2">
    <source>
        <dbReference type="ARBA" id="ARBA00007866"/>
    </source>
</evidence>
<feature type="transmembrane region" description="Helical" evidence="16">
    <location>
        <begin position="41"/>
        <end position="62"/>
    </location>
</feature>
<dbReference type="Pfam" id="PF00116">
    <property type="entry name" value="COX2"/>
    <property type="match status" value="1"/>
</dbReference>
<feature type="domain" description="Cytochrome oxidase subunit II transmembrane region profile" evidence="18">
    <location>
        <begin position="16"/>
        <end position="109"/>
    </location>
</feature>
<comment type="cofactor">
    <cofactor evidence="15">
        <name>Cu cation</name>
        <dbReference type="ChEBI" id="CHEBI:23378"/>
    </cofactor>
    <text evidence="15">Binds a copper A center.</text>
</comment>
<dbReference type="EMBL" id="NXGS01000116">
    <property type="protein sequence ID" value="PIM96196.1"/>
    <property type="molecule type" value="Genomic_DNA"/>
</dbReference>
<dbReference type="GO" id="GO:0016491">
    <property type="term" value="F:oxidoreductase activity"/>
    <property type="evidence" value="ECO:0007669"/>
    <property type="project" value="UniProtKB-KW"/>
</dbReference>
<keyword evidence="3 14" id="KW-0813">Transport</keyword>
<dbReference type="InterPro" id="IPR045187">
    <property type="entry name" value="CcO_II"/>
</dbReference>
<evidence type="ECO:0000256" key="3">
    <source>
        <dbReference type="ARBA" id="ARBA00022448"/>
    </source>
</evidence>
<keyword evidence="11 16" id="KW-0472">Membrane</keyword>
<evidence type="ECO:0000256" key="11">
    <source>
        <dbReference type="ARBA" id="ARBA00023136"/>
    </source>
</evidence>
<feature type="transmembrane region" description="Helical" evidence="16">
    <location>
        <begin position="82"/>
        <end position="102"/>
    </location>
</feature>
<dbReference type="EC" id="7.1.1.9" evidence="15"/>
<feature type="domain" description="Cytochrome oxidase subunit II copper A binding" evidence="17">
    <location>
        <begin position="111"/>
        <end position="252"/>
    </location>
</feature>
<dbReference type="PROSITE" id="PS50999">
    <property type="entry name" value="COX2_TM"/>
    <property type="match status" value="1"/>
</dbReference>
<evidence type="ECO:0000256" key="1">
    <source>
        <dbReference type="ARBA" id="ARBA00004141"/>
    </source>
</evidence>
<evidence type="ECO:0000256" key="9">
    <source>
        <dbReference type="ARBA" id="ARBA00022989"/>
    </source>
</evidence>
<evidence type="ECO:0000256" key="13">
    <source>
        <dbReference type="ARBA" id="ARBA00047816"/>
    </source>
</evidence>
<evidence type="ECO:0000256" key="15">
    <source>
        <dbReference type="RuleBase" id="RU004024"/>
    </source>
</evidence>
<dbReference type="InterPro" id="IPR011759">
    <property type="entry name" value="Cyt_c_oxidase_su2_TM_dom"/>
</dbReference>
<keyword evidence="10 15" id="KW-0186">Copper</keyword>
<evidence type="ECO:0000259" key="17">
    <source>
        <dbReference type="PROSITE" id="PS50857"/>
    </source>
</evidence>
<dbReference type="PANTHER" id="PTHR22888:SF9">
    <property type="entry name" value="CYTOCHROME C OXIDASE SUBUNIT 2"/>
    <property type="match status" value="1"/>
</dbReference>
<evidence type="ECO:0000256" key="16">
    <source>
        <dbReference type="SAM" id="Phobius"/>
    </source>
</evidence>
<dbReference type="PROSITE" id="PS00078">
    <property type="entry name" value="COX2"/>
    <property type="match status" value="1"/>
</dbReference>
<dbReference type="PANTHER" id="PTHR22888">
    <property type="entry name" value="CYTOCHROME C OXIDASE, SUBUNIT II"/>
    <property type="match status" value="1"/>
</dbReference>
<comment type="subcellular location">
    <subcellularLocation>
        <location evidence="14">Cell membrane</location>
        <topology evidence="14">Multi-pass membrane protein</topology>
    </subcellularLocation>
    <subcellularLocation>
        <location evidence="1">Membrane</location>
        <topology evidence="1">Multi-pass membrane protein</topology>
    </subcellularLocation>
</comment>
<keyword evidence="9 16" id="KW-1133">Transmembrane helix</keyword>
<dbReference type="Proteomes" id="UP000229529">
    <property type="component" value="Unassembled WGS sequence"/>
</dbReference>
<dbReference type="PRINTS" id="PR01166">
    <property type="entry name" value="CYCOXIDASEII"/>
</dbReference>
<protein>
    <recommendedName>
        <fullName evidence="15">Cytochrome c oxidase subunit 2</fullName>
        <ecNumber evidence="15">7.1.1.9</ecNumber>
    </recommendedName>
</protein>
<comment type="catalytic activity">
    <reaction evidence="13 15">
        <text>4 Fe(II)-[cytochrome c] + O2 + 8 H(+)(in) = 4 Fe(III)-[cytochrome c] + 2 H2O + 4 H(+)(out)</text>
        <dbReference type="Rhea" id="RHEA:11436"/>
        <dbReference type="Rhea" id="RHEA-COMP:10350"/>
        <dbReference type="Rhea" id="RHEA-COMP:14399"/>
        <dbReference type="ChEBI" id="CHEBI:15377"/>
        <dbReference type="ChEBI" id="CHEBI:15378"/>
        <dbReference type="ChEBI" id="CHEBI:15379"/>
        <dbReference type="ChEBI" id="CHEBI:29033"/>
        <dbReference type="ChEBI" id="CHEBI:29034"/>
        <dbReference type="EC" id="7.1.1.9"/>
    </reaction>
</comment>
<dbReference type="PROSITE" id="PS50857">
    <property type="entry name" value="COX2_CUA"/>
    <property type="match status" value="1"/>
</dbReference>
<organism evidence="19 20">
    <name type="scientific">Candidatus Hodgkinia cicadicola</name>
    <dbReference type="NCBI Taxonomy" id="573658"/>
    <lineage>
        <taxon>Bacteria</taxon>
        <taxon>Pseudomonadati</taxon>
        <taxon>Pseudomonadota</taxon>
        <taxon>Alphaproteobacteria</taxon>
        <taxon>Hyphomicrobiales</taxon>
        <taxon>Candidatus Hodgkinia</taxon>
    </lineage>
</organism>
<evidence type="ECO:0000256" key="6">
    <source>
        <dbReference type="ARBA" id="ARBA00022723"/>
    </source>
</evidence>
<dbReference type="InterPro" id="IPR008972">
    <property type="entry name" value="Cupredoxin"/>
</dbReference>
<dbReference type="NCBIfam" id="TIGR02866">
    <property type="entry name" value="CoxB"/>
    <property type="match status" value="1"/>
</dbReference>
<accession>A0ABX4MHH6</accession>
<reference evidence="19" key="1">
    <citation type="submission" date="2017-09" db="EMBL/GenBank/DDBJ databases">
        <authorList>
            <person name="Campbell M.A."/>
            <person name="Lukasik P."/>
            <person name="Simon C."/>
            <person name="McCutcheon J.P."/>
        </authorList>
    </citation>
    <scope>NUCLEOTIDE SEQUENCE [LARGE SCALE GENOMIC DNA]</scope>
    <source>
        <strain evidence="19">ALECUR</strain>
    </source>
</reference>
<keyword evidence="7" id="KW-1278">Translocase</keyword>
<evidence type="ECO:0000313" key="19">
    <source>
        <dbReference type="EMBL" id="PIM96196.1"/>
    </source>
</evidence>
<gene>
    <name evidence="19" type="primary">ctaC</name>
    <name evidence="19" type="ORF">alecur_180</name>
</gene>
<dbReference type="InterPro" id="IPR036257">
    <property type="entry name" value="Cyt_c_oxidase_su2_TM_sf"/>
</dbReference>
<sequence>MNTSFKGGKDLMFVGKPLDWQTGLQRSATPIMKQIVQLMSFTNVLLFPILLAVVIAIIILCLNNVGNTNISQTNENLVLELTWMFVPIIILSCICSPSFKALKYQMSQKKLPYITIKVTAHQWYWNYEYNLIGNKFNYNSNMLKQHQRIEYKKTNLNLYPDLLATDYELVVPAGRVIRILVTSDDVIHGFAVPSFGLKIDAIPGKLNDAWIKVITPGIYYGQCSEFCGRDHAFMPIAIRAISQERFNSWLKLAKNNLNNAFNAIRHSKYVQ</sequence>
<evidence type="ECO:0000313" key="20">
    <source>
        <dbReference type="Proteomes" id="UP000229529"/>
    </source>
</evidence>
<keyword evidence="19" id="KW-0560">Oxidoreductase</keyword>
<evidence type="ECO:0000256" key="8">
    <source>
        <dbReference type="ARBA" id="ARBA00022982"/>
    </source>
</evidence>
<dbReference type="InterPro" id="IPR014222">
    <property type="entry name" value="Cyt_c_oxidase_su2"/>
</dbReference>
<evidence type="ECO:0000256" key="12">
    <source>
        <dbReference type="ARBA" id="ARBA00024688"/>
    </source>
</evidence>
<evidence type="ECO:0000256" key="10">
    <source>
        <dbReference type="ARBA" id="ARBA00023008"/>
    </source>
</evidence>
<evidence type="ECO:0000256" key="14">
    <source>
        <dbReference type="RuleBase" id="RU000456"/>
    </source>
</evidence>
<dbReference type="SUPFAM" id="SSF49503">
    <property type="entry name" value="Cupredoxins"/>
    <property type="match status" value="1"/>
</dbReference>
<keyword evidence="8 14" id="KW-0249">Electron transport</keyword>
<evidence type="ECO:0000259" key="18">
    <source>
        <dbReference type="PROSITE" id="PS50999"/>
    </source>
</evidence>
<dbReference type="Gene3D" id="2.60.40.420">
    <property type="entry name" value="Cupredoxins - blue copper proteins"/>
    <property type="match status" value="1"/>
</dbReference>
<comment type="function">
    <text evidence="12 15">Subunits I and II form the functional core of the enzyme complex. Electrons originating in cytochrome c are transferred via heme a and Cu(A) to the binuclear center formed by heme a3 and Cu(B).</text>
</comment>